<evidence type="ECO:0000259" key="16">
    <source>
        <dbReference type="SMART" id="SM00955"/>
    </source>
</evidence>
<evidence type="ECO:0000256" key="13">
    <source>
        <dbReference type="ARBA" id="ARBA00023140"/>
    </source>
</evidence>
<dbReference type="InterPro" id="IPR029320">
    <property type="entry name" value="Acyl-CoA_ox_N"/>
</dbReference>
<dbReference type="InterPro" id="IPR036250">
    <property type="entry name" value="AcylCo_DH-like_C"/>
</dbReference>
<feature type="region of interest" description="Disordered" evidence="15">
    <location>
        <begin position="913"/>
        <end position="947"/>
    </location>
</feature>
<dbReference type="Gene3D" id="1.20.140.10">
    <property type="entry name" value="Butyryl-CoA Dehydrogenase, subunit A, domain 3"/>
    <property type="match status" value="2"/>
</dbReference>
<evidence type="ECO:0000313" key="17">
    <source>
        <dbReference type="EMBL" id="WFD03614.1"/>
    </source>
</evidence>
<evidence type="ECO:0000256" key="12">
    <source>
        <dbReference type="ARBA" id="ARBA00023098"/>
    </source>
</evidence>
<evidence type="ECO:0000256" key="10">
    <source>
        <dbReference type="ARBA" id="ARBA00022832"/>
    </source>
</evidence>
<feature type="region of interest" description="Disordered" evidence="15">
    <location>
        <begin position="1209"/>
        <end position="1235"/>
    </location>
</feature>
<dbReference type="GO" id="GO:0004540">
    <property type="term" value="F:RNA nuclease activity"/>
    <property type="evidence" value="ECO:0007669"/>
    <property type="project" value="InterPro"/>
</dbReference>
<dbReference type="GO" id="GO:0033540">
    <property type="term" value="P:fatty acid beta-oxidation using acyl-CoA oxidase"/>
    <property type="evidence" value="ECO:0007669"/>
    <property type="project" value="TreeGrafter"/>
</dbReference>
<keyword evidence="12" id="KW-0443">Lipid metabolism</keyword>
<evidence type="ECO:0000256" key="7">
    <source>
        <dbReference type="ARBA" id="ARBA00012870"/>
    </source>
</evidence>
<comment type="similarity">
    <text evidence="5">Belongs to the RNR ribonuclease family.</text>
</comment>
<dbReference type="Gene3D" id="3.40.50.1000">
    <property type="entry name" value="HAD superfamily/HAD-like"/>
    <property type="match status" value="1"/>
</dbReference>
<dbReference type="InterPro" id="IPR009100">
    <property type="entry name" value="AcylCoA_DH/oxidase_NM_dom_sf"/>
</dbReference>
<feature type="region of interest" description="Disordered" evidence="15">
    <location>
        <begin position="698"/>
        <end position="718"/>
    </location>
</feature>
<dbReference type="Pfam" id="PF00773">
    <property type="entry name" value="RNB"/>
    <property type="match status" value="1"/>
</dbReference>
<dbReference type="Gene3D" id="2.40.50.690">
    <property type="match status" value="1"/>
</dbReference>
<dbReference type="Pfam" id="PF22924">
    <property type="entry name" value="ACOX_C_alpha1"/>
    <property type="match status" value="1"/>
</dbReference>
<protein>
    <recommendedName>
        <fullName evidence="7">acyl-CoA oxidase</fullName>
        <ecNumber evidence="7">1.3.3.6</ecNumber>
    </recommendedName>
</protein>
<reference evidence="17" key="1">
    <citation type="submission" date="2023-03" db="EMBL/GenBank/DDBJ databases">
        <title>Mating type loci evolution in Malassezia.</title>
        <authorList>
            <person name="Coelho M.A."/>
        </authorList>
    </citation>
    <scope>NUCLEOTIDE SEQUENCE</scope>
    <source>
        <strain evidence="17">CBS 7876</strain>
    </source>
</reference>
<feature type="compositionally biased region" description="Basic and acidic residues" evidence="15">
    <location>
        <begin position="698"/>
        <end position="716"/>
    </location>
</feature>
<dbReference type="Proteomes" id="UP001214603">
    <property type="component" value="Chromosome 5"/>
</dbReference>
<dbReference type="FunFam" id="2.40.50.700:FF:000002">
    <property type="entry name" value="Cell wall biogenesis protein"/>
    <property type="match status" value="1"/>
</dbReference>
<feature type="region of interest" description="Disordered" evidence="15">
    <location>
        <begin position="1421"/>
        <end position="1452"/>
    </location>
</feature>
<organism evidence="17 18">
    <name type="scientific">Malassezia obtusa</name>
    <dbReference type="NCBI Taxonomy" id="76774"/>
    <lineage>
        <taxon>Eukaryota</taxon>
        <taxon>Fungi</taxon>
        <taxon>Dikarya</taxon>
        <taxon>Basidiomycota</taxon>
        <taxon>Ustilaginomycotina</taxon>
        <taxon>Malasseziomycetes</taxon>
        <taxon>Malasseziales</taxon>
        <taxon>Malasseziaceae</taxon>
        <taxon>Malassezia</taxon>
    </lineage>
</organism>
<dbReference type="Gene3D" id="2.40.50.140">
    <property type="entry name" value="Nucleic acid-binding proteins"/>
    <property type="match status" value="1"/>
</dbReference>
<dbReference type="FunFam" id="1.10.540.10:FF:000018">
    <property type="entry name" value="Acyl-coenzyme A oxidase"/>
    <property type="match status" value="1"/>
</dbReference>
<accession>A0AAF0E350</accession>
<dbReference type="EMBL" id="CP119938">
    <property type="protein sequence ID" value="WFD03614.1"/>
    <property type="molecule type" value="Genomic_DNA"/>
</dbReference>
<dbReference type="InterPro" id="IPR006091">
    <property type="entry name" value="Acyl-CoA_Oxase/DH_mid-dom"/>
</dbReference>
<evidence type="ECO:0000256" key="2">
    <source>
        <dbReference type="ARBA" id="ARBA00001974"/>
    </source>
</evidence>
<dbReference type="FunFam" id="1.20.140.10:FF:000015">
    <property type="entry name" value="Acyl-coenzyme A oxidase"/>
    <property type="match status" value="1"/>
</dbReference>
<evidence type="ECO:0000256" key="1">
    <source>
        <dbReference type="ARBA" id="ARBA00001201"/>
    </source>
</evidence>
<feature type="region of interest" description="Disordered" evidence="15">
    <location>
        <begin position="1312"/>
        <end position="1346"/>
    </location>
</feature>
<evidence type="ECO:0000256" key="6">
    <source>
        <dbReference type="ARBA" id="ARBA00006288"/>
    </source>
</evidence>
<dbReference type="GO" id="GO:0071949">
    <property type="term" value="F:FAD binding"/>
    <property type="evidence" value="ECO:0007669"/>
    <property type="project" value="InterPro"/>
</dbReference>
<evidence type="ECO:0000313" key="18">
    <source>
        <dbReference type="Proteomes" id="UP001214603"/>
    </source>
</evidence>
<comment type="catalytic activity">
    <reaction evidence="1">
        <text>a 2,3-saturated acyl-CoA + O2 = a (2E)-enoyl-CoA + H2O2</text>
        <dbReference type="Rhea" id="RHEA:38959"/>
        <dbReference type="ChEBI" id="CHEBI:15379"/>
        <dbReference type="ChEBI" id="CHEBI:16240"/>
        <dbReference type="ChEBI" id="CHEBI:58856"/>
        <dbReference type="ChEBI" id="CHEBI:65111"/>
        <dbReference type="EC" id="1.3.3.6"/>
    </reaction>
</comment>
<feature type="compositionally biased region" description="Basic and acidic residues" evidence="15">
    <location>
        <begin position="1097"/>
        <end position="1123"/>
    </location>
</feature>
<keyword evidence="11 17" id="KW-0560">Oxidoreductase</keyword>
<dbReference type="Pfam" id="PF14749">
    <property type="entry name" value="Acyl-CoA_ox_N"/>
    <property type="match status" value="1"/>
</dbReference>
<dbReference type="Pfam" id="PF02770">
    <property type="entry name" value="Acyl-CoA_dh_M"/>
    <property type="match status" value="1"/>
</dbReference>
<keyword evidence="18" id="KW-1185">Reference proteome</keyword>
<feature type="region of interest" description="Disordered" evidence="15">
    <location>
        <begin position="1380"/>
        <end position="1408"/>
    </location>
</feature>
<keyword evidence="13" id="KW-0576">Peroxisome</keyword>
<evidence type="ECO:0000256" key="15">
    <source>
        <dbReference type="SAM" id="MobiDB-lite"/>
    </source>
</evidence>
<dbReference type="SUPFAM" id="SSF47203">
    <property type="entry name" value="Acyl-CoA dehydrogenase C-terminal domain-like"/>
    <property type="match status" value="2"/>
</dbReference>
<feature type="compositionally biased region" description="Polar residues" evidence="15">
    <location>
        <begin position="1439"/>
        <end position="1450"/>
    </location>
</feature>
<dbReference type="EC" id="1.3.3.6" evidence="7"/>
<sequence length="2225" mass="244590">MTWSDTLTMETLQKERENPAFDVHAMAVANHGTEEALEFKKRVMLELERDPTFFNDDIYDLSKDQLRERTMLKMHSIVNWFTNENLDDFQARLAVISVLDPGFWTRFGVHLGLFSNAVRSGATSGQFAYWMSKGMLTVRNFYGCFGMTELAHGSNVAGLETTATLDENTDEFVIHTPHLGATKWWIGGAAHSATHCAVFAQLIVKGKRYGTKTFVVPLRDPDTYRLLPGITIGDIGKKMGRDGIDNGYIQFTYVRIPRAYMLMRYSQVTRDGQVFEPPLQQLTYGALLQGRTLMMNDSGNIAKKALTIAVRYAAVRRQFKSDPKNQYETALLDYPIHQRRLMPLLAQAVAFGFTSQELIRMLTATNQALDALEPGDPKLEETLELLKSTHATSAGLKAFCTWATLSAIETCRQACGGHGYSSYVGLAPLYNDFAVHCTWEGDNTILALQSGRSLIAAYQEAKAGKMQGEALGYLNNLDEVLKAKCASTDELFSLQGIENGFGTATGYFVKLAAEQYNEFMQKGFTREQAFEQCSQIRFVAASVHTSMFIFRQFRHGVEKMPESEDGVKKALTTLALFYGLWQIEEKGALFLRSGWLSAEQYDHLSRRVTELCAETRKFAIPLVDSFSFTDFMINSPLGRYDGNVYREYFAMVQRNNPVLKPHPYFNTLIKPLIQRTVNEPEDLDEAIGIDEEIDEIQAERREAEEESKKPQAEHETPPPLLVLDLNGTLLYRQKAGGRAVQGAKITPRPYLQCFLRYCLGTMYDMDEDELRQAWPPRQRTLVDKSAAPYGTQFWLPAPESDSVYQPPRTPVALMIWSSATDTNVDRMVEQFTTTPVQRALFQRVWSRSSLVRTEDIERRVTTAKDLSIVWDDLNAWQAHIHGQQIVQHPGSFRPRALAMHRLNLYRKQLEESRTHGNSAEALGAANSHGSRASDGASNATPHERVRGSDELYAESMLRVADGGVHSVYGPMVYEPWGPDNTILLDDSEGKARCQPENHLSIPEYGAQQAAIFHKAEKGKRDWAEVDDYLLQCVGVLDSLRGVSGVVHWLREGHGHALHTEHTEETRRFWSERGREALARLAIPLEPQWHGTDGFDESMSHAPDREPDAHARQRSLHDTAERANRIASSQEQLLHAQLQQLGLDSGDASLEPTPDALLPHPDERAWNTPHWGTPDLPGTTPWGPSPLTSMPYHRRGMSDLGGFRFPASQPAYQAEHARPESPSFAPPPSAVEQQRQAIQQQIEELQRQQQQLLRQQQLMQAPTPLTSLHEDTRRHHRRIQSQSATSSVPFESNRWPSHAPMAADAAGMRTNPNFSFPPRRAASDKHGVPGEARAPRHASHTRHASYQLSSELSPEYLIAAGGMLSGSSLAMTGHFGEFDDGFGDVPPGRRGAHTRSTSLSSAPVSGGGDVMANLAQAQSQLAALHRSRQQAGPGAHARSASYSGQRSTSHGGNVPRKALFGSYLPQSSLAPLLLTGKLVVGILRVNKRNRSDAWVTTEVLDQDIFISGSKDRNRALEGDLVAVELLDPHEVWQTKRDKVDKKKRKEENAPGAPNGRRLDKARDDAEVEGAQLKLIEDEEESDSAPPALAGHVVAIVERVAGQLFPGTLALLRPSSVATKEKQQQQQQANAEEADAPRPKIVWFRPSDKRVPLIAIPADQAPDDFWNEASQERYSHTLFVACIKRWPITSLHPFGTLVDRLGPIGDLHAETEALVRSHCNALTAEFADAALKAVPPASWSVPHAEYARRTFGATAHAGEAGAAPDACVFALAHGDAPAQVAFSVEARGEDTLVGVHIADLAYFVRAGSALDREAKKRAESATLVAGHYPMLPPALATHAAGLVRGTDRLALSVVFVVDARLAVRDVWLGRAVVRVAHTLAPAELDAELAAPRTLPAAAAHAAAWAHALRARRSEHGAVDPEEPVLHFALDRRGYPERAEARAPAAGAAHTLAHELVVRANTAAAYSIAAAHPDTALLVRAGAPSDKALGTLRAQLAALPADGAPPAADAPLAAADVPDVLRALRAGPARAVAEALVGKALPPPRFFCTGMVDISKFAHTTLPAPLYTECAAPLTQYAQLCVQRQLEAALAHERAELDAEAVAKIAQQANVRHKAVRLAEEQSAHLFLCQLLHQTGAQQHTATVMSVGEAAVDVLVEALAVEKRIHLDQLPVRCEAAPRDAAALTLTWDASHAVQTLAPLTRVHVRVQADMEKSPPVLTVALLAPESG</sequence>
<dbReference type="FunFam" id="2.40.110.10:FF:000003">
    <property type="entry name" value="Acyl-coenzyme A oxidase"/>
    <property type="match status" value="1"/>
</dbReference>
<feature type="region of interest" description="Disordered" evidence="15">
    <location>
        <begin position="1144"/>
        <end position="1177"/>
    </location>
</feature>
<dbReference type="SUPFAM" id="SSF56645">
    <property type="entry name" value="Acyl-CoA dehydrogenase NM domain-like"/>
    <property type="match status" value="1"/>
</dbReference>
<feature type="region of interest" description="Disordered" evidence="15">
    <location>
        <begin position="1262"/>
        <end position="1294"/>
    </location>
</feature>
<dbReference type="GO" id="GO:0003997">
    <property type="term" value="F:acyl-CoA oxidase activity"/>
    <property type="evidence" value="ECO:0007669"/>
    <property type="project" value="UniProtKB-EC"/>
</dbReference>
<evidence type="ECO:0000256" key="4">
    <source>
        <dbReference type="ARBA" id="ARBA00004846"/>
    </source>
</evidence>
<feature type="region of interest" description="Disordered" evidence="15">
    <location>
        <begin position="1089"/>
        <end position="1125"/>
    </location>
</feature>
<keyword evidence="10" id="KW-0276">Fatty acid metabolism</keyword>
<keyword evidence="9" id="KW-0274">FAD</keyword>
<dbReference type="InterPro" id="IPR002655">
    <property type="entry name" value="Acyl-CoA_oxidase_C"/>
</dbReference>
<dbReference type="GO" id="GO:0005777">
    <property type="term" value="C:peroxisome"/>
    <property type="evidence" value="ECO:0007669"/>
    <property type="project" value="UniProtKB-SubCell"/>
</dbReference>
<keyword evidence="8" id="KW-0285">Flavoprotein</keyword>
<dbReference type="InterPro" id="IPR046373">
    <property type="entry name" value="Acyl-CoA_Oxase/DH_mid-dom_sf"/>
</dbReference>
<dbReference type="InterPro" id="IPR041093">
    <property type="entry name" value="Dis3l2-like_C"/>
</dbReference>
<feature type="compositionally biased region" description="Basic and acidic residues" evidence="15">
    <location>
        <begin position="1534"/>
        <end position="1547"/>
    </location>
</feature>
<feature type="compositionally biased region" description="Polar residues" evidence="15">
    <location>
        <begin position="1279"/>
        <end position="1289"/>
    </location>
</feature>
<feature type="domain" description="RNB" evidence="16">
    <location>
        <begin position="1746"/>
        <end position="2089"/>
    </location>
</feature>
<evidence type="ECO:0000256" key="9">
    <source>
        <dbReference type="ARBA" id="ARBA00022827"/>
    </source>
</evidence>
<dbReference type="Gene3D" id="1.10.540.10">
    <property type="entry name" value="Acyl-CoA dehydrogenase/oxidase, N-terminal domain"/>
    <property type="match status" value="1"/>
</dbReference>
<dbReference type="InterPro" id="IPR012340">
    <property type="entry name" value="NA-bd_OB-fold"/>
</dbReference>
<dbReference type="InterPro" id="IPR037069">
    <property type="entry name" value="AcylCoA_DH/ox_N_sf"/>
</dbReference>
<dbReference type="InterPro" id="IPR001900">
    <property type="entry name" value="RNase_II/R"/>
</dbReference>
<dbReference type="SUPFAM" id="SSF50249">
    <property type="entry name" value="Nucleic acid-binding proteins"/>
    <property type="match status" value="2"/>
</dbReference>
<feature type="compositionally biased region" description="Polar residues" evidence="15">
    <location>
        <begin position="927"/>
        <end position="940"/>
    </location>
</feature>
<comment type="cofactor">
    <cofactor evidence="2">
        <name>FAD</name>
        <dbReference type="ChEBI" id="CHEBI:57692"/>
    </cofactor>
</comment>
<dbReference type="FunFam" id="1.20.140.10:FF:000013">
    <property type="entry name" value="Acyl-coenzyme A oxidase"/>
    <property type="match status" value="1"/>
</dbReference>
<dbReference type="InterPro" id="IPR023214">
    <property type="entry name" value="HAD_sf"/>
</dbReference>
<comment type="subunit">
    <text evidence="14">Heteropentamer composed of five different subunits.</text>
</comment>
<feature type="compositionally biased region" description="Polar residues" evidence="15">
    <location>
        <begin position="1393"/>
        <end position="1402"/>
    </location>
</feature>
<gene>
    <name evidence="17" type="primary">POX1</name>
    <name evidence="17" type="ORF">MOBT1_002307</name>
</gene>
<comment type="similarity">
    <text evidence="6">Belongs to the acyl-CoA oxidase family.</text>
</comment>
<feature type="region of interest" description="Disordered" evidence="15">
    <location>
        <begin position="1614"/>
        <end position="1635"/>
    </location>
</feature>
<evidence type="ECO:0000256" key="5">
    <source>
        <dbReference type="ARBA" id="ARBA00005785"/>
    </source>
</evidence>
<dbReference type="GO" id="GO:0003723">
    <property type="term" value="F:RNA binding"/>
    <property type="evidence" value="ECO:0007669"/>
    <property type="project" value="InterPro"/>
</dbReference>
<dbReference type="InterPro" id="IPR012258">
    <property type="entry name" value="Acyl-CoA_oxidase"/>
</dbReference>
<name>A0AAF0E350_9BASI</name>
<dbReference type="Pfam" id="PF17849">
    <property type="entry name" value="OB_Dis3"/>
    <property type="match status" value="1"/>
</dbReference>
<dbReference type="InterPro" id="IPR041505">
    <property type="entry name" value="Dis3_CSD2"/>
</dbReference>
<dbReference type="PANTHER" id="PTHR10909:SF352">
    <property type="entry name" value="ACYL-COENZYME A OXIDASE-LIKE PROTEIN"/>
    <property type="match status" value="1"/>
</dbReference>
<dbReference type="GO" id="GO:0055088">
    <property type="term" value="P:lipid homeostasis"/>
    <property type="evidence" value="ECO:0007669"/>
    <property type="project" value="TreeGrafter"/>
</dbReference>
<evidence type="ECO:0000256" key="3">
    <source>
        <dbReference type="ARBA" id="ARBA00004275"/>
    </source>
</evidence>
<comment type="pathway">
    <text evidence="4">Lipid metabolism; peroxisomal fatty acid beta-oxidation.</text>
</comment>
<dbReference type="InterPro" id="IPR055060">
    <property type="entry name" value="ACOX_C_alpha1"/>
</dbReference>
<dbReference type="Gene3D" id="2.40.50.700">
    <property type="match status" value="1"/>
</dbReference>
<comment type="subcellular location">
    <subcellularLocation>
        <location evidence="3">Peroxisome</location>
    </subcellularLocation>
</comment>
<evidence type="ECO:0000256" key="11">
    <source>
        <dbReference type="ARBA" id="ARBA00023002"/>
    </source>
</evidence>
<proteinExistence type="inferred from homology"/>
<dbReference type="GO" id="GO:0005504">
    <property type="term" value="F:fatty acid binding"/>
    <property type="evidence" value="ECO:0007669"/>
    <property type="project" value="TreeGrafter"/>
</dbReference>
<feature type="region of interest" description="Disordered" evidence="15">
    <location>
        <begin position="1534"/>
        <end position="1562"/>
    </location>
</feature>
<evidence type="ECO:0000256" key="8">
    <source>
        <dbReference type="ARBA" id="ARBA00022630"/>
    </source>
</evidence>
<dbReference type="SMART" id="SM00955">
    <property type="entry name" value="RNB"/>
    <property type="match status" value="1"/>
</dbReference>
<evidence type="ECO:0000256" key="14">
    <source>
        <dbReference type="ARBA" id="ARBA00063271"/>
    </source>
</evidence>
<dbReference type="Pfam" id="PF17877">
    <property type="entry name" value="Dis3l2_C_term"/>
    <property type="match status" value="1"/>
</dbReference>
<dbReference type="Pfam" id="PF01756">
    <property type="entry name" value="ACOX"/>
    <property type="match status" value="1"/>
</dbReference>
<dbReference type="Gene3D" id="2.40.110.10">
    <property type="entry name" value="Butyryl-CoA Dehydrogenase, subunit A, domain 2"/>
    <property type="match status" value="1"/>
</dbReference>
<dbReference type="PANTHER" id="PTHR10909">
    <property type="entry name" value="ELECTRON TRANSPORT OXIDOREDUCTASE"/>
    <property type="match status" value="1"/>
</dbReference>